<feature type="compositionally biased region" description="Low complexity" evidence="2">
    <location>
        <begin position="124"/>
        <end position="139"/>
    </location>
</feature>
<feature type="transmembrane region" description="Helical" evidence="3">
    <location>
        <begin position="240"/>
        <end position="263"/>
    </location>
</feature>
<keyword evidence="3" id="KW-0812">Transmembrane</keyword>
<evidence type="ECO:0000256" key="2">
    <source>
        <dbReference type="SAM" id="MobiDB-lite"/>
    </source>
</evidence>
<comment type="caution">
    <text evidence="5">The sequence shown here is derived from an EMBL/GenBank/DDBJ whole genome shotgun (WGS) entry which is preliminary data.</text>
</comment>
<evidence type="ECO:0000313" key="5">
    <source>
        <dbReference type="EMBL" id="KAF5251129.1"/>
    </source>
</evidence>
<dbReference type="SUPFAM" id="SSF47027">
    <property type="entry name" value="Acyl-CoA binding protein"/>
    <property type="match status" value="1"/>
</dbReference>
<organism evidence="5 6">
    <name type="scientific">Fusarium anthophilum</name>
    <dbReference type="NCBI Taxonomy" id="48485"/>
    <lineage>
        <taxon>Eukaryota</taxon>
        <taxon>Fungi</taxon>
        <taxon>Dikarya</taxon>
        <taxon>Ascomycota</taxon>
        <taxon>Pezizomycotina</taxon>
        <taxon>Sordariomycetes</taxon>
        <taxon>Hypocreomycetidae</taxon>
        <taxon>Hypocreales</taxon>
        <taxon>Nectriaceae</taxon>
        <taxon>Fusarium</taxon>
        <taxon>Fusarium fujikuroi species complex</taxon>
    </lineage>
</organism>
<evidence type="ECO:0000256" key="3">
    <source>
        <dbReference type="SAM" id="Phobius"/>
    </source>
</evidence>
<dbReference type="Gene3D" id="1.20.80.10">
    <property type="match status" value="1"/>
</dbReference>
<sequence>MADSVDRVFVHALNTVKKIPKTGASRPPPTDRLRLYGLYKQAMEGDVDGVMERPTAASGMASDDLQREKDKWDAWNLQKGLSRTESKRRYIEALIDTMHRYATTPDAEELVSELEFVWNQIKNNSPSSSLSSPRANRSAGASQPYDDAAQGSDAEGPMKEIRPMSEYDEAELRSQKQLELEDDDIDGTQNHDRVGGRWQRKVERALTTMSAEVAALREQITIGREWRAKKERSLPAWVKWFAWVVVKHLFADFVILTVVLLWLRKRKDRRLEDLIKAMAQPPRPTPTFDPLSGVSDPEGHPIIPRLMSCAPAIFCPIGENDKLEDSLSSSSFTKLDCLQKELDALNTHAVKDRENFLALVVRERERIFQEGRRFQALEELQGGQVNPDVPLGLTSQELGIMVANMEAPARPGIPNTENIPKPNLDSSKARSLRERQAHEQMRNVIHFSEMAAHREAEINHRRELLEADIKKEQLRQDQERRVK</sequence>
<dbReference type="InterPro" id="IPR014352">
    <property type="entry name" value="FERM/acyl-CoA-bd_prot_sf"/>
</dbReference>
<evidence type="ECO:0000259" key="4">
    <source>
        <dbReference type="PROSITE" id="PS51228"/>
    </source>
</evidence>
<name>A0A8H4ZR11_9HYPO</name>
<proteinExistence type="predicted"/>
<dbReference type="GO" id="GO:0006631">
    <property type="term" value="P:fatty acid metabolic process"/>
    <property type="evidence" value="ECO:0007669"/>
    <property type="project" value="TreeGrafter"/>
</dbReference>
<reference evidence="5 6" key="1">
    <citation type="journal article" date="2020" name="BMC Genomics">
        <title>Correction to: Identification and distribution of gene clusters required for synthesis of sphingolipid metabolism inhibitors in diverse species of the filamentous fungus Fusarium.</title>
        <authorList>
            <person name="Kim H.S."/>
            <person name="Lohmar J.M."/>
            <person name="Busman M."/>
            <person name="Brown D.W."/>
            <person name="Naumann T.A."/>
            <person name="Divon H.H."/>
            <person name="Lysoe E."/>
            <person name="Uhlig S."/>
            <person name="Proctor R.H."/>
        </authorList>
    </citation>
    <scope>NUCLEOTIDE SEQUENCE [LARGE SCALE GENOMIC DNA]</scope>
    <source>
        <strain evidence="5 6">NRRL 25214</strain>
    </source>
</reference>
<keyword evidence="1" id="KW-0446">Lipid-binding</keyword>
<keyword evidence="6" id="KW-1185">Reference proteome</keyword>
<dbReference type="EMBL" id="JABEVY010000074">
    <property type="protein sequence ID" value="KAF5251129.1"/>
    <property type="molecule type" value="Genomic_DNA"/>
</dbReference>
<evidence type="ECO:0000256" key="1">
    <source>
        <dbReference type="ARBA" id="ARBA00023121"/>
    </source>
</evidence>
<dbReference type="PANTHER" id="PTHR23310:SF133">
    <property type="entry name" value="COA BINDING PROTEIN, PUTATIVE (AFU_ORTHOLOGUE AFUA_1G12300)-RELATED"/>
    <property type="match status" value="1"/>
</dbReference>
<feature type="region of interest" description="Disordered" evidence="2">
    <location>
        <begin position="411"/>
        <end position="430"/>
    </location>
</feature>
<gene>
    <name evidence="5" type="ORF">FANTH_3743</name>
</gene>
<dbReference type="InterPro" id="IPR000582">
    <property type="entry name" value="Acyl-CoA-binding_protein"/>
</dbReference>
<feature type="region of interest" description="Disordered" evidence="2">
    <location>
        <begin position="123"/>
        <end position="159"/>
    </location>
</feature>
<dbReference type="AlphaFoldDB" id="A0A8H4ZR11"/>
<keyword evidence="3" id="KW-0472">Membrane</keyword>
<feature type="domain" description="ACB" evidence="4">
    <location>
        <begin position="5"/>
        <end position="103"/>
    </location>
</feature>
<dbReference type="Proteomes" id="UP000573603">
    <property type="component" value="Unassembled WGS sequence"/>
</dbReference>
<dbReference type="InterPro" id="IPR035984">
    <property type="entry name" value="Acyl-CoA-binding_sf"/>
</dbReference>
<dbReference type="PANTHER" id="PTHR23310">
    <property type="entry name" value="ACYL-COA-BINDING PROTEIN, ACBP"/>
    <property type="match status" value="1"/>
</dbReference>
<dbReference type="GO" id="GO:0000062">
    <property type="term" value="F:fatty-acyl-CoA binding"/>
    <property type="evidence" value="ECO:0007669"/>
    <property type="project" value="InterPro"/>
</dbReference>
<dbReference type="Pfam" id="PF00887">
    <property type="entry name" value="ACBP"/>
    <property type="match status" value="1"/>
</dbReference>
<evidence type="ECO:0000313" key="6">
    <source>
        <dbReference type="Proteomes" id="UP000573603"/>
    </source>
</evidence>
<keyword evidence="3" id="KW-1133">Transmembrane helix</keyword>
<accession>A0A8H4ZR11</accession>
<dbReference type="PROSITE" id="PS51228">
    <property type="entry name" value="ACB_2"/>
    <property type="match status" value="1"/>
</dbReference>
<protein>
    <recommendedName>
        <fullName evidence="4">ACB domain-containing protein</fullName>
    </recommendedName>
</protein>